<dbReference type="InterPro" id="IPR009091">
    <property type="entry name" value="RCC1/BLIP-II"/>
</dbReference>
<dbReference type="PANTHER" id="PTHR45982">
    <property type="entry name" value="REGULATOR OF CHROMOSOME CONDENSATION"/>
    <property type="match status" value="1"/>
</dbReference>
<dbReference type="InterPro" id="IPR000408">
    <property type="entry name" value="Reg_chr_condens"/>
</dbReference>
<dbReference type="Proteomes" id="UP000813444">
    <property type="component" value="Unassembled WGS sequence"/>
</dbReference>
<dbReference type="PROSITE" id="PS50012">
    <property type="entry name" value="RCC1_3"/>
    <property type="match status" value="2"/>
</dbReference>
<dbReference type="OrthoDB" id="5370059at2759"/>
<evidence type="ECO:0000256" key="1">
    <source>
        <dbReference type="PROSITE-ProRule" id="PRU00235"/>
    </source>
</evidence>
<sequence length="311" mass="33610">MELYATGFNAFRQLEFSQETQQDEQHEPDDLHRFTKILAGHQIEPPRVRLASTIVRVDGKILITGTRDQEDLESAFAAVETAAGDVFTIVRQPKDNHGLPGEQLRKNSRNAPEADPETWTCSVPIKQMAAYDVGVILLHTDGSVSTMGDPRFENCLGRPVSDAEPAWKPGKVIDLELVAPVKKVLGGGYTLVTVTEGGDLYAWGTASGGVHRPRQAFGSLDGTPNYQEVNEDEDVVDAALGESHALALTREGDLYGIGDNGNGQLGLGTEVMRVETWTKLAFDVPEGKEIVGLAAGPRSSFIITSTTPAEQ</sequence>
<dbReference type="SUPFAM" id="SSF50985">
    <property type="entry name" value="RCC1/BLIP-II"/>
    <property type="match status" value="1"/>
</dbReference>
<evidence type="ECO:0000256" key="2">
    <source>
        <dbReference type="SAM" id="MobiDB-lite"/>
    </source>
</evidence>
<comment type="caution">
    <text evidence="3">The sequence shown here is derived from an EMBL/GenBank/DDBJ whole genome shotgun (WGS) entry which is preliminary data.</text>
</comment>
<proteinExistence type="predicted"/>
<keyword evidence="4" id="KW-1185">Reference proteome</keyword>
<dbReference type="EMBL" id="JAGPNK010000006">
    <property type="protein sequence ID" value="KAH7319659.1"/>
    <property type="molecule type" value="Genomic_DNA"/>
</dbReference>
<dbReference type="AlphaFoldDB" id="A0A8K0SS70"/>
<feature type="repeat" description="RCC1" evidence="1">
    <location>
        <begin position="198"/>
        <end position="251"/>
    </location>
</feature>
<organism evidence="3 4">
    <name type="scientific">Stachybotrys elegans</name>
    <dbReference type="NCBI Taxonomy" id="80388"/>
    <lineage>
        <taxon>Eukaryota</taxon>
        <taxon>Fungi</taxon>
        <taxon>Dikarya</taxon>
        <taxon>Ascomycota</taxon>
        <taxon>Pezizomycotina</taxon>
        <taxon>Sordariomycetes</taxon>
        <taxon>Hypocreomycetidae</taxon>
        <taxon>Hypocreales</taxon>
        <taxon>Stachybotryaceae</taxon>
        <taxon>Stachybotrys</taxon>
    </lineage>
</organism>
<feature type="region of interest" description="Disordered" evidence="2">
    <location>
        <begin position="93"/>
        <end position="117"/>
    </location>
</feature>
<evidence type="ECO:0000313" key="4">
    <source>
        <dbReference type="Proteomes" id="UP000813444"/>
    </source>
</evidence>
<feature type="repeat" description="RCC1" evidence="1">
    <location>
        <begin position="252"/>
        <end position="306"/>
    </location>
</feature>
<reference evidence="3" key="1">
    <citation type="journal article" date="2021" name="Nat. Commun.">
        <title>Genetic determinants of endophytism in the Arabidopsis root mycobiome.</title>
        <authorList>
            <person name="Mesny F."/>
            <person name="Miyauchi S."/>
            <person name="Thiergart T."/>
            <person name="Pickel B."/>
            <person name="Atanasova L."/>
            <person name="Karlsson M."/>
            <person name="Huettel B."/>
            <person name="Barry K.W."/>
            <person name="Haridas S."/>
            <person name="Chen C."/>
            <person name="Bauer D."/>
            <person name="Andreopoulos W."/>
            <person name="Pangilinan J."/>
            <person name="LaButti K."/>
            <person name="Riley R."/>
            <person name="Lipzen A."/>
            <person name="Clum A."/>
            <person name="Drula E."/>
            <person name="Henrissat B."/>
            <person name="Kohler A."/>
            <person name="Grigoriev I.V."/>
            <person name="Martin F.M."/>
            <person name="Hacquard S."/>
        </authorList>
    </citation>
    <scope>NUCLEOTIDE SEQUENCE</scope>
    <source>
        <strain evidence="3">MPI-CAGE-CH-0235</strain>
    </source>
</reference>
<dbReference type="Gene3D" id="2.130.10.30">
    <property type="entry name" value="Regulator of chromosome condensation 1/beta-lactamase-inhibitor protein II"/>
    <property type="match status" value="1"/>
</dbReference>
<gene>
    <name evidence="3" type="ORF">B0I35DRAFT_429527</name>
</gene>
<accession>A0A8K0SS70</accession>
<protein>
    <submittedName>
        <fullName evidence="3">Regulator of chromosome condensation 1/beta-lactamase-inhibitor protein II</fullName>
    </submittedName>
</protein>
<dbReference type="PANTHER" id="PTHR45982:SF1">
    <property type="entry name" value="REGULATOR OF CHROMOSOME CONDENSATION"/>
    <property type="match status" value="1"/>
</dbReference>
<evidence type="ECO:0000313" key="3">
    <source>
        <dbReference type="EMBL" id="KAH7319659.1"/>
    </source>
</evidence>
<dbReference type="InterPro" id="IPR051553">
    <property type="entry name" value="Ran_GTPase-activating"/>
</dbReference>
<dbReference type="Pfam" id="PF13540">
    <property type="entry name" value="RCC1_2"/>
    <property type="match status" value="1"/>
</dbReference>
<name>A0A8K0SS70_9HYPO</name>